<proteinExistence type="predicted"/>
<evidence type="ECO:0000313" key="1">
    <source>
        <dbReference type="EMBL" id="KAI3360816.1"/>
    </source>
</evidence>
<name>A0ACB8VZC3_9TELE</name>
<protein>
    <submittedName>
        <fullName evidence="1">Uncharacterized protein</fullName>
    </submittedName>
</protein>
<dbReference type="Proteomes" id="UP000831701">
    <property type="component" value="Chromosome 16"/>
</dbReference>
<comment type="caution">
    <text evidence="1">The sequence shown here is derived from an EMBL/GenBank/DDBJ whole genome shotgun (WGS) entry which is preliminary data.</text>
</comment>
<sequence>VCRNIKRQRCSVCHHGDDGLAAVHHLHPGLLPGAAAGQSFRFADDVTVSCCCQRPEYQLESDSLSKCESLRGVAVAKQQGDIPHCTEDGRFRPVQCSGQGQECWCVDAEGQEVVGTRTNSSAPHCASPCQLQSVLQCSPSGLFESVQCESSRGQCWCVDQDGMELYGTRQAGRPPHCTSRRLSGEVETSPPRLRVSLSSSVCRRRRLPPRPVSLHQHHRQSSAGPAARLQQVTCLSVCFPEAFERPSVVSGRFSRQFRLTASVQTAEEESWRTQVCTSYPGVELLLSEVYDSAFSGLRFGRSFSQTNIYRVLQRRMLGVRLALTGHFRCPSPCEEERRAAMEASSVFVPSCESGGSFSSRQCQQGGQCWCVDPTGRELPGTRQHGDSLVCSSGLSCLSRRRLALSRLFSGPAEPPLQASSGRSPTSCLSLLRPLRELLPVEKDPLSFLSRLVEVLHGLFPSVGGALQALARSSPRRFQENLFGGKFLKSAASFNFSGAVGARGALGLDRLSSQSVSLQRNQDLVQSVSTALEDPAFLSALQNTLRDLSSSSSLDQVLTPLLRSCSGVEDDEEAVSIFVPSCTSSGGFQEVQCLGGECWCVDPQGQEVAGSRTAGGRPRCPSRCERQRAMALKVKANMAAGAEIHIPACSEDGDFLPLQCVGSRCFCVDAEGRTMTAGSAGGAVTCPERTTLKLQSSAGRCSQVLAEVAAFRQEVKSIVTLSNSSHLPLGYGFLLAEGLRLTPEELQISQSEEELQLSDRLLSRSKSALRLAAFSTLSVSTLMASLCFSHPDVPASSPSLISAVHSAECDADGHWLLHTQCYHSTGQCWCVDEDGEYIPDSLTDRSLHLPKCEDAHTHTSPEQRHSGPAVESLTTCLGSLIKRAQAQSLLSGWMKGSDLSSTSSYDPKCEEDGRFSVLQTGGAAGWCVNPLTGEMMQAATLSACRTANIWCELQGFQCRPDGSFIPLQCDVTSCWCVSEDGQEVDKTRTARQTGRTPSCDRPLCPSSVTYGALVCRPAADGCQSCDLVCHRGYQNSLPVSSFLCKTESRRWDNQPLSGACQSKSCLSASTGSVVLSALVVVVFLLSDQQFTVSVVQHDDQQGALLSSGLFLNESRLLEGLQGLLGNIRSMLTSDPKLVSMTTPSFGCSRGYRLASDGEGCVVCPAGSFSGEGACLLCPQGTYQDQEGRDFCNRCPTGSSPPGASSVTQCVTECQRRGLQCSERGDFLSAQPDFLSSKWRCFNSEGGELEWTNSDEPLTDDECSVLSRFQAVPRSDLIIGADDTEVLQTMTSDLRSCVQACAVEPSCHHVALFNRQTQCELYSTHTLNTHCNTSQQIRGFLGNPQAELFDSLSCSLRVRGGASDLLVLRKKGTVFHLCVSGVCTGAEFSSRQQQSFVRMRMKKVVSGVFRTQVFSSRQTSLSDAHRFCQDGCSRDACCDGFILNQNSLNGGTLLCGWLRAPSVLMCGDQDWDMIGQGTASRICGAGLTYSEQQRSFVFDFGGQKFTITDSALPADSKNKTDYQASIVSFQAVYLNTDAEPVAASASSSCAAAELSPPLDASVQLKFESLSEDDVLVDPQRKIPTLSFWLNKNDYNSQQALLWCLTRCDAEQQCFMSDFRDADSAGFFSCSLYPDSRVCGAYDKPLRQPCRPLLNRAPNNTYSRKVDLSGPVKSFYERVSFQKMVSYSVRSRVSVSGNTPLSEGFMECERRCDEDPCCRGIGFVQDTKSPGGSDVVCLSLISLGIQTCVNQWSSSPALCPQFNLPTPQNNVSLDRWRLLSDSSVLVDPSVSVYDVIHVSRDIATDRVKTRNWCLHACQEAESCVAVSLSEAGSATRCVLYPDTTVCGLSSAPSASSSASSCRLVIREPAPQVYLQTERSLMVTSVSMPGHGTLQGAAVKTALTSDRKTVVQFLGVPYARPPIGSLRFEAAQPADWTGTWDATKPRPACVQPGDEDSAASSEDCLYLNIFTPAALRGHVPVLVFFFNPSANQDLGMLDGSTLAALSNIVVNSNSQLQDRSALGFLSTAPSSPRHPVHRPHNCGRCTNPLPVNLTLHLSLTREQDPEILELLHLRQDLSTPPGEGTPPFSGREPTMASDLRGADSHPSHFTLGCKLLQHMLKESHWPTWSDRTSFISLTASLTSACPPPGSGLPPRQAGTRDLTSTTSNFENNVHSDSMSPSSLGICEKFFRRWELKTSLTEGSARCSQQTLTIRLGLPDIYGRRSDETTTKSIIDLRPRVSWCHIALMDTLMLKHGVRYGQTVTVTQHRSPITEHRSGSDRRRLLPPDHAPPGITVNHCPRSSGLRGNYGLSDQEAVLRWVNAHISLVGGDNRRVTVGAERRGADITSLHLLSSSSSPPLFQRMMLMGGSVFSPSLLQTPSASRRLAVDLAKELGCVTSDLSDDDRMVACLRAAPASSLNAAQTKMLAVSGPFQSWSAVRQSVSPSSLHRVDLLLGTSERDGLISRARRIKDFEALRGRADSKTAFYEALSRSLGGATGSDLLKEAAAWFYSLDHSPSAAGYNLFSRALNNATRDLFIICPSLQMATHWANSNANVFLYHQPATGTDSRADVSVPLDVQFVFGTPHHPMSSQRFTSSERRLSLALMTYVSSFVRTGNPNPSRVWAESVLPRWKQVESSEAPPTYLQLNPALRHNQGLSQSSCSFWSQLGTKLTSLNGVSGAEPAQPALTLELPLATASSQSQSEKDAYS</sequence>
<keyword evidence="2" id="KW-1185">Reference proteome</keyword>
<accession>A0ACB8VZC3</accession>
<evidence type="ECO:0000313" key="2">
    <source>
        <dbReference type="Proteomes" id="UP000831701"/>
    </source>
</evidence>
<gene>
    <name evidence="1" type="ORF">L3Q82_012882</name>
</gene>
<feature type="non-terminal residue" evidence="1">
    <location>
        <position position="1"/>
    </location>
</feature>
<reference evidence="1" key="1">
    <citation type="submission" date="2022-04" db="EMBL/GenBank/DDBJ databases">
        <title>Jade perch genome.</title>
        <authorList>
            <person name="Chao B."/>
        </authorList>
    </citation>
    <scope>NUCLEOTIDE SEQUENCE</scope>
    <source>
        <strain evidence="1">CB-2022</strain>
    </source>
</reference>
<dbReference type="EMBL" id="CM041546">
    <property type="protein sequence ID" value="KAI3360816.1"/>
    <property type="molecule type" value="Genomic_DNA"/>
</dbReference>
<organism evidence="1 2">
    <name type="scientific">Scortum barcoo</name>
    <name type="common">barcoo grunter</name>
    <dbReference type="NCBI Taxonomy" id="214431"/>
    <lineage>
        <taxon>Eukaryota</taxon>
        <taxon>Metazoa</taxon>
        <taxon>Chordata</taxon>
        <taxon>Craniata</taxon>
        <taxon>Vertebrata</taxon>
        <taxon>Euteleostomi</taxon>
        <taxon>Actinopterygii</taxon>
        <taxon>Neopterygii</taxon>
        <taxon>Teleostei</taxon>
        <taxon>Neoteleostei</taxon>
        <taxon>Acanthomorphata</taxon>
        <taxon>Eupercaria</taxon>
        <taxon>Centrarchiformes</taxon>
        <taxon>Terapontoidei</taxon>
        <taxon>Terapontidae</taxon>
        <taxon>Scortum</taxon>
    </lineage>
</organism>